<name>A0A1Q4I367_9MYCO</name>
<feature type="transmembrane region" description="Helical" evidence="1">
    <location>
        <begin position="12"/>
        <end position="33"/>
    </location>
</feature>
<feature type="transmembrane region" description="Helical" evidence="1">
    <location>
        <begin position="142"/>
        <end position="163"/>
    </location>
</feature>
<dbReference type="InterPro" id="IPR000160">
    <property type="entry name" value="GGDEF_dom"/>
</dbReference>
<dbReference type="AlphaFoldDB" id="A0A1Q4I367"/>
<feature type="transmembrane region" description="Helical" evidence="1">
    <location>
        <begin position="72"/>
        <end position="88"/>
    </location>
</feature>
<dbReference type="SUPFAM" id="SSF55073">
    <property type="entry name" value="Nucleotide cyclase"/>
    <property type="match status" value="1"/>
</dbReference>
<feature type="transmembrane region" description="Helical" evidence="1">
    <location>
        <begin position="94"/>
        <end position="111"/>
    </location>
</feature>
<dbReference type="Pfam" id="PF00990">
    <property type="entry name" value="GGDEF"/>
    <property type="match status" value="1"/>
</dbReference>
<dbReference type="Proteomes" id="UP000186438">
    <property type="component" value="Unassembled WGS sequence"/>
</dbReference>
<protein>
    <submittedName>
        <fullName evidence="3">GGDEF domain-containing protein</fullName>
    </submittedName>
</protein>
<proteinExistence type="predicted"/>
<evidence type="ECO:0000313" key="4">
    <source>
        <dbReference type="Proteomes" id="UP000186438"/>
    </source>
</evidence>
<dbReference type="PROSITE" id="PS50887">
    <property type="entry name" value="GGDEF"/>
    <property type="match status" value="1"/>
</dbReference>
<evidence type="ECO:0000313" key="3">
    <source>
        <dbReference type="EMBL" id="OJZ76338.1"/>
    </source>
</evidence>
<feature type="transmembrane region" description="Helical" evidence="1">
    <location>
        <begin position="118"/>
        <end position="136"/>
    </location>
</feature>
<dbReference type="GO" id="GO:0005886">
    <property type="term" value="C:plasma membrane"/>
    <property type="evidence" value="ECO:0007669"/>
    <property type="project" value="TreeGrafter"/>
</dbReference>
<dbReference type="InterPro" id="IPR029787">
    <property type="entry name" value="Nucleotide_cyclase"/>
</dbReference>
<accession>A0A1Q4I367</accession>
<comment type="caution">
    <text evidence="3">The sequence shown here is derived from an EMBL/GenBank/DDBJ whole genome shotgun (WGS) entry which is preliminary data.</text>
</comment>
<dbReference type="CDD" id="cd01949">
    <property type="entry name" value="GGDEF"/>
    <property type="match status" value="1"/>
</dbReference>
<evidence type="ECO:0000259" key="2">
    <source>
        <dbReference type="PROSITE" id="PS50887"/>
    </source>
</evidence>
<organism evidence="3 4">
    <name type="scientific">Mycobacterium paraffinicum</name>
    <dbReference type="NCBI Taxonomy" id="53378"/>
    <lineage>
        <taxon>Bacteria</taxon>
        <taxon>Bacillati</taxon>
        <taxon>Actinomycetota</taxon>
        <taxon>Actinomycetes</taxon>
        <taxon>Mycobacteriales</taxon>
        <taxon>Mycobacteriaceae</taxon>
        <taxon>Mycobacterium</taxon>
    </lineage>
</organism>
<dbReference type="InterPro" id="IPR043128">
    <property type="entry name" value="Rev_trsase/Diguanyl_cyclase"/>
</dbReference>
<feature type="transmembrane region" description="Helical" evidence="1">
    <location>
        <begin position="39"/>
        <end position="60"/>
    </location>
</feature>
<dbReference type="PANTHER" id="PTHR45138:SF9">
    <property type="entry name" value="DIGUANYLATE CYCLASE DGCM-RELATED"/>
    <property type="match status" value="1"/>
</dbReference>
<dbReference type="InterPro" id="IPR050469">
    <property type="entry name" value="Diguanylate_Cyclase"/>
</dbReference>
<dbReference type="NCBIfam" id="TIGR00254">
    <property type="entry name" value="GGDEF"/>
    <property type="match status" value="1"/>
</dbReference>
<feature type="domain" description="GGDEF" evidence="2">
    <location>
        <begin position="206"/>
        <end position="336"/>
    </location>
</feature>
<dbReference type="EMBL" id="MPNT01000001">
    <property type="protein sequence ID" value="OJZ76338.1"/>
    <property type="molecule type" value="Genomic_DNA"/>
</dbReference>
<keyword evidence="1" id="KW-1133">Transmembrane helix</keyword>
<dbReference type="GO" id="GO:1902201">
    <property type="term" value="P:negative regulation of bacterial-type flagellum-dependent cell motility"/>
    <property type="evidence" value="ECO:0007669"/>
    <property type="project" value="TreeGrafter"/>
</dbReference>
<sequence length="344" mass="36510">MTKYLQARGLAWPTRLLMALVSAALMLMPVGIFSAGGTWHPYSLGICILAVAVGLGYTILWIRRWPTRKESLAMGLLGSVLIAAGCVLQPDPAIALMGCTGIVIVGGYLAFFHSTKPILFNIAVAIAAGAVCAWRVSAGHHAVLAAIGLWLVIELSIAVPLAIQTIMRTLGADVVRSDHDPLTGVLNRRAFYERATALMPSPPADMHLVVAMIDLDRFKTLNDTFGHVAGDQALAAIGWVLRQKVHGGALIGRFGGEEFIVLDAATAESAEELPRQLCDAIADLPHPVTASVGAALIRWTEITDPPSVIGQLIHAADSAMYVAKRKGGNQICVCRPAVALPKRP</sequence>
<reference evidence="3 4" key="1">
    <citation type="submission" date="2016-11" db="EMBL/GenBank/DDBJ databases">
        <title>Genome sequences of unsequenced Mycobacteria.</title>
        <authorList>
            <person name="Greninger A.L."/>
            <person name="Fang F."/>
            <person name="Jerome K.R."/>
        </authorList>
    </citation>
    <scope>NUCLEOTIDE SEQUENCE [LARGE SCALE GENOMIC DNA]</scope>
    <source>
        <strain evidence="3 4">M11</strain>
    </source>
</reference>
<dbReference type="Gene3D" id="3.30.70.270">
    <property type="match status" value="1"/>
</dbReference>
<dbReference type="STRING" id="53378.BRW65_00740"/>
<keyword evidence="4" id="KW-1185">Reference proteome</keyword>
<dbReference type="GO" id="GO:0052621">
    <property type="term" value="F:diguanylate cyclase activity"/>
    <property type="evidence" value="ECO:0007669"/>
    <property type="project" value="TreeGrafter"/>
</dbReference>
<evidence type="ECO:0000256" key="1">
    <source>
        <dbReference type="SAM" id="Phobius"/>
    </source>
</evidence>
<dbReference type="GO" id="GO:0043709">
    <property type="term" value="P:cell adhesion involved in single-species biofilm formation"/>
    <property type="evidence" value="ECO:0007669"/>
    <property type="project" value="TreeGrafter"/>
</dbReference>
<keyword evidence="1" id="KW-0812">Transmembrane</keyword>
<gene>
    <name evidence="3" type="ORF">BRW65_00740</name>
</gene>
<dbReference type="PANTHER" id="PTHR45138">
    <property type="entry name" value="REGULATORY COMPONENTS OF SENSORY TRANSDUCTION SYSTEM"/>
    <property type="match status" value="1"/>
</dbReference>
<keyword evidence="1" id="KW-0472">Membrane</keyword>
<dbReference type="SMART" id="SM00267">
    <property type="entry name" value="GGDEF"/>
    <property type="match status" value="1"/>
</dbReference>